<dbReference type="FunFam" id="2.60.220.50:FF:000018">
    <property type="entry name" value="Adhesion G protein-coupled receptor G6"/>
    <property type="match status" value="1"/>
</dbReference>
<dbReference type="Gene3D" id="2.60.220.50">
    <property type="match status" value="1"/>
</dbReference>
<feature type="transmembrane region" description="Helical" evidence="17">
    <location>
        <begin position="851"/>
        <end position="873"/>
    </location>
</feature>
<feature type="disulfide bond" evidence="15">
    <location>
        <begin position="24"/>
        <end position="41"/>
    </location>
</feature>
<reference evidence="22" key="3">
    <citation type="submission" date="2025-08" db="UniProtKB">
        <authorList>
            <consortium name="Ensembl"/>
        </authorList>
    </citation>
    <scope>IDENTIFICATION</scope>
    <source>
        <strain evidence="22">HNI</strain>
    </source>
</reference>
<dbReference type="Pfam" id="PF00002">
    <property type="entry name" value="7tm_2"/>
    <property type="match status" value="1"/>
</dbReference>
<dbReference type="SMART" id="SM00159">
    <property type="entry name" value="PTX"/>
    <property type="match status" value="1"/>
</dbReference>
<dbReference type="InterPro" id="IPR057244">
    <property type="entry name" value="GAIN_B"/>
</dbReference>
<evidence type="ECO:0000256" key="17">
    <source>
        <dbReference type="SAM" id="Phobius"/>
    </source>
</evidence>
<evidence type="ECO:0000256" key="2">
    <source>
        <dbReference type="ARBA" id="ARBA00007343"/>
    </source>
</evidence>
<feature type="transmembrane region" description="Helical" evidence="17">
    <location>
        <begin position="807"/>
        <end position="831"/>
    </location>
</feature>
<keyword evidence="8 17" id="KW-0472">Membrane</keyword>
<evidence type="ECO:0000259" key="21">
    <source>
        <dbReference type="PROSITE" id="PS51828"/>
    </source>
</evidence>
<dbReference type="InterPro" id="IPR058857">
    <property type="entry name" value="GAIN_ADGRG2/6"/>
</dbReference>
<feature type="compositionally biased region" description="Low complexity" evidence="16">
    <location>
        <begin position="1034"/>
        <end position="1053"/>
    </location>
</feature>
<dbReference type="InterPro" id="IPR000859">
    <property type="entry name" value="CUB_dom"/>
</dbReference>
<dbReference type="SMART" id="SM00303">
    <property type="entry name" value="GPS"/>
    <property type="match status" value="1"/>
</dbReference>
<keyword evidence="6 17" id="KW-1133">Transmembrane helix</keyword>
<dbReference type="PROSITE" id="PS50261">
    <property type="entry name" value="G_PROTEIN_RECEP_F2_4"/>
    <property type="match status" value="1"/>
</dbReference>
<comment type="similarity">
    <text evidence="2">Belongs to the G-protein coupled receptor 2 family. Adhesion G-protein coupled receptor (ADGR) subfamily.</text>
</comment>
<dbReference type="Gene3D" id="4.10.1240.10">
    <property type="entry name" value="GPCR, family 2, extracellular hormone receptor domain"/>
    <property type="match status" value="1"/>
</dbReference>
<dbReference type="GO" id="GO:0042552">
    <property type="term" value="P:myelination"/>
    <property type="evidence" value="ECO:0007669"/>
    <property type="project" value="UniProtKB-ARBA"/>
</dbReference>
<reference evidence="22 23" key="2">
    <citation type="submission" date="2017-04" db="EMBL/GenBank/DDBJ databases">
        <title>CpG methylation of centromeres and impact of large insertions on vertebrate speciation.</title>
        <authorList>
            <person name="Ichikawa K."/>
            <person name="Yoshimura J."/>
            <person name="Morishita S."/>
        </authorList>
    </citation>
    <scope>NUCLEOTIDE SEQUENCE</scope>
    <source>
        <strain evidence="22 23">HNI</strain>
    </source>
</reference>
<dbReference type="CDD" id="cd00041">
    <property type="entry name" value="CUB"/>
    <property type="match status" value="1"/>
</dbReference>
<comment type="caution">
    <text evidence="15">Lacks conserved residue(s) required for the propagation of feature annotation.</text>
</comment>
<evidence type="ECO:0000256" key="13">
    <source>
        <dbReference type="ARBA" id="ARBA00069922"/>
    </source>
</evidence>
<dbReference type="Gene3D" id="2.60.120.200">
    <property type="match status" value="1"/>
</dbReference>
<dbReference type="GO" id="GO:0007166">
    <property type="term" value="P:cell surface receptor signaling pathway"/>
    <property type="evidence" value="ECO:0007669"/>
    <property type="project" value="InterPro"/>
</dbReference>
<dbReference type="GO" id="GO:0007188">
    <property type="term" value="P:adenylate cyclase-modulating G protein-coupled receptor signaling pathway"/>
    <property type="evidence" value="ECO:0007669"/>
    <property type="project" value="UniProtKB-ARBA"/>
</dbReference>
<dbReference type="Pfam" id="PF01825">
    <property type="entry name" value="GPS"/>
    <property type="match status" value="1"/>
</dbReference>
<feature type="compositionally biased region" description="Low complexity" evidence="16">
    <location>
        <begin position="1084"/>
        <end position="1103"/>
    </location>
</feature>
<evidence type="ECO:0000256" key="10">
    <source>
        <dbReference type="ARBA" id="ARBA00023170"/>
    </source>
</evidence>
<dbReference type="SUPFAM" id="SSF49899">
    <property type="entry name" value="Concanavalin A-like lectins/glucanases"/>
    <property type="match status" value="1"/>
</dbReference>
<dbReference type="InterPro" id="IPR000203">
    <property type="entry name" value="GPS"/>
</dbReference>
<dbReference type="Proteomes" id="UP000265180">
    <property type="component" value="Chromosome 24"/>
</dbReference>
<sequence>MQAPPGYIIQLSFLDFELEEASGCMYDQVVVNTGNADAKFCGLTANGLTLNSTGNFMELSFKSDFSVRKRGFSVSFRHVAVALRNQKVTINNGNGQVAMVSSSVAIPTLSELTVCFEVERIANKQREWLFSYYGSGNSVKLSFGSDQSGTKVVVDGEICPVGSIISTADFTSSMRPLCLSWTSSNGQLAVYFNGVFSNVNCSASLNHFVPAGGIFQLGGQQSFDGNIYNLRLWNHTMTVEELRSLTCDQEGNVIDWDNSHWTVPSSLVQIDNTLSCICYPHCIHLTSAAPASGVNTPFSSGCTTMGCPEDLFYRVSFWTTSELSQQAVERAVSLLLNQAFHKWTHSVEHFSVVKTGAGSNSFSCQALLLISNESLSADDVSAQLTGRRLLEDSQPQLFSVSVRLIENCQEDVFLNYYWPETRPRTTQLLPCFPDKNQSATRTCLINLNDYSPYWASADFTNCTVTAENAADVAEKLANFTRNGLSDDEISHVVTKVQQLVNVAKIDAAVAESVVSIISNVMTSSEAVLGNASNIALRTVDELAQKLEFDGLSVNITSKHLALGILAFNATTFNGSSFSAFIPPNSADPKIEFEQTANPLAQVTLPGSLLSGVSLSDADRSSLSRINFVFFSNTNLFKKEQDSLSLNSYVVASSVGNLSIRDLKDPVRIQIAHLTEQTSSHRFCMFWDFTLNNGDGGWNERGCSVSKESTRNKTICLCNHLTHFGVLMDVSQTSSQIDPKNKKILTFLSYIGCGVSAICAAATLLTYIAFEKLRRDYPSKILMNLSTSLLCLNMVFLLDGWLASMVDSAGLCTSAAVLLHYFLLTSFTWMGLESIHMYIALVKVFNTYIRRYILKFCAVGWGLPAVIVGIVVTVDKSHYGILEDSKDESAKMCWIKSQSVFYTTCVGYFCLVFLLNVAMFIVVMMQICGRNGKRSNRSLREEVLRNLRSVVSLTFLLGMTWGFALFAWGPVYLAFTYLFTIFNSLQGVFIFIFHCALKENVQKQWRRYLCCGPYRQSDNSDLSKTPTNNTKKVSSDNLAKSLSSSSFGSSTSNWTSKAKATLTPFSKRYRNADKSGSNQNNTKCNSSSSDVAPNSSSSSSAIPPVSQMIDKVKGYCSTRTDNFYKTIIRSESLINCTRL</sequence>
<dbReference type="SUPFAM" id="SSF49854">
    <property type="entry name" value="Spermadhesin, CUB domain"/>
    <property type="match status" value="1"/>
</dbReference>
<organism evidence="22 23">
    <name type="scientific">Oryzias latipes</name>
    <name type="common">Japanese rice fish</name>
    <name type="synonym">Japanese killifish</name>
    <dbReference type="NCBI Taxonomy" id="8090"/>
    <lineage>
        <taxon>Eukaryota</taxon>
        <taxon>Metazoa</taxon>
        <taxon>Chordata</taxon>
        <taxon>Craniata</taxon>
        <taxon>Vertebrata</taxon>
        <taxon>Euteleostomi</taxon>
        <taxon>Actinopterygii</taxon>
        <taxon>Neopterygii</taxon>
        <taxon>Teleostei</taxon>
        <taxon>Neoteleostei</taxon>
        <taxon>Acanthomorphata</taxon>
        <taxon>Ovalentaria</taxon>
        <taxon>Atherinomorphae</taxon>
        <taxon>Beloniformes</taxon>
        <taxon>Adrianichthyidae</taxon>
        <taxon>Oryziinae</taxon>
        <taxon>Oryzias</taxon>
    </lineage>
</organism>
<feature type="domain" description="GAIN-B" evidence="19">
    <location>
        <begin position="576"/>
        <end position="733"/>
    </location>
</feature>
<proteinExistence type="inferred from homology"/>
<feature type="transmembrane region" description="Helical" evidence="17">
    <location>
        <begin position="949"/>
        <end position="967"/>
    </location>
</feature>
<reference key="1">
    <citation type="journal article" date="2007" name="Nature">
        <title>The medaka draft genome and insights into vertebrate genome evolution.</title>
        <authorList>
            <person name="Kasahara M."/>
            <person name="Naruse K."/>
            <person name="Sasaki S."/>
            <person name="Nakatani Y."/>
            <person name="Qu W."/>
            <person name="Ahsan B."/>
            <person name="Yamada T."/>
            <person name="Nagayasu Y."/>
            <person name="Doi K."/>
            <person name="Kasai Y."/>
            <person name="Jindo T."/>
            <person name="Kobayashi D."/>
            <person name="Shimada A."/>
            <person name="Toyoda A."/>
            <person name="Kuroki Y."/>
            <person name="Fujiyama A."/>
            <person name="Sasaki T."/>
            <person name="Shimizu A."/>
            <person name="Asakawa S."/>
            <person name="Shimizu N."/>
            <person name="Hashimoto S."/>
            <person name="Yang J."/>
            <person name="Lee Y."/>
            <person name="Matsushima K."/>
            <person name="Sugano S."/>
            <person name="Sakaizumi M."/>
            <person name="Narita T."/>
            <person name="Ohishi K."/>
            <person name="Haga S."/>
            <person name="Ohta F."/>
            <person name="Nomoto H."/>
            <person name="Nogata K."/>
            <person name="Morishita T."/>
            <person name="Endo T."/>
            <person name="Shin-I T."/>
            <person name="Takeda H."/>
            <person name="Morishita S."/>
            <person name="Kohara Y."/>
        </authorList>
    </citation>
    <scope>NUCLEOTIDE SEQUENCE [LARGE SCALE GENOMIC DNA]</scope>
    <source>
        <strain>Hd-rR</strain>
    </source>
</reference>
<evidence type="ECO:0000256" key="12">
    <source>
        <dbReference type="ARBA" id="ARBA00023224"/>
    </source>
</evidence>
<dbReference type="Pfam" id="PF26574">
    <property type="entry name" value="GAIN_ADGRG2"/>
    <property type="match status" value="1"/>
</dbReference>
<keyword evidence="3" id="KW-1003">Cell membrane</keyword>
<evidence type="ECO:0000256" key="6">
    <source>
        <dbReference type="ARBA" id="ARBA00022989"/>
    </source>
</evidence>
<reference evidence="22" key="4">
    <citation type="submission" date="2025-09" db="UniProtKB">
        <authorList>
            <consortium name="Ensembl"/>
        </authorList>
    </citation>
    <scope>IDENTIFICATION</scope>
    <source>
        <strain evidence="22">HNI</strain>
    </source>
</reference>
<dbReference type="GO" id="GO:0004930">
    <property type="term" value="F:G protein-coupled receptor activity"/>
    <property type="evidence" value="ECO:0007669"/>
    <property type="project" value="UniProtKB-KW"/>
</dbReference>
<feature type="domain" description="G-protein coupled receptors family 2 profile 2" evidence="20">
    <location>
        <begin position="744"/>
        <end position="997"/>
    </location>
</feature>
<dbReference type="Pfam" id="PF00354">
    <property type="entry name" value="Pentaxin"/>
    <property type="match status" value="1"/>
</dbReference>
<evidence type="ECO:0000313" key="22">
    <source>
        <dbReference type="Ensembl" id="ENSORLP00020001109.1"/>
    </source>
</evidence>
<dbReference type="InterPro" id="IPR017983">
    <property type="entry name" value="GPCR_2_secretin-like_CS"/>
</dbReference>
<dbReference type="PROSITE" id="PS01180">
    <property type="entry name" value="CUB"/>
    <property type="match status" value="1"/>
</dbReference>
<dbReference type="Gene3D" id="1.20.1070.10">
    <property type="entry name" value="Rhodopsin 7-helix transmembrane proteins"/>
    <property type="match status" value="1"/>
</dbReference>
<evidence type="ECO:0000256" key="9">
    <source>
        <dbReference type="ARBA" id="ARBA00023157"/>
    </source>
</evidence>
<dbReference type="PROSITE" id="PS00650">
    <property type="entry name" value="G_PROTEIN_RECEP_F2_2"/>
    <property type="match status" value="1"/>
</dbReference>
<evidence type="ECO:0000259" key="18">
    <source>
        <dbReference type="PROSITE" id="PS01180"/>
    </source>
</evidence>
<evidence type="ECO:0000256" key="11">
    <source>
        <dbReference type="ARBA" id="ARBA00023180"/>
    </source>
</evidence>
<dbReference type="PROSITE" id="PS51828">
    <property type="entry name" value="PTX_2"/>
    <property type="match status" value="1"/>
</dbReference>
<dbReference type="InterPro" id="IPR036445">
    <property type="entry name" value="GPCR_2_extracell_dom_sf"/>
</dbReference>
<dbReference type="GO" id="GO:0014037">
    <property type="term" value="P:Schwann cell differentiation"/>
    <property type="evidence" value="ECO:0007669"/>
    <property type="project" value="UniProtKB-ARBA"/>
</dbReference>
<dbReference type="FunFam" id="1.20.1070.10:FF:000052">
    <property type="entry name" value="Adhesion G-protein coupled receptor G6"/>
    <property type="match status" value="1"/>
</dbReference>
<dbReference type="PANTHER" id="PTHR12011">
    <property type="entry name" value="ADHESION G-PROTEIN COUPLED RECEPTOR"/>
    <property type="match status" value="1"/>
</dbReference>
<dbReference type="Pfam" id="PF00431">
    <property type="entry name" value="CUB"/>
    <property type="match status" value="1"/>
</dbReference>
<feature type="transmembrane region" description="Helical" evidence="17">
    <location>
        <begin position="905"/>
        <end position="928"/>
    </location>
</feature>
<evidence type="ECO:0000256" key="8">
    <source>
        <dbReference type="ARBA" id="ARBA00023136"/>
    </source>
</evidence>
<dbReference type="SMART" id="SM00042">
    <property type="entry name" value="CUB"/>
    <property type="match status" value="1"/>
</dbReference>
<comment type="subcellular location">
    <subcellularLocation>
        <location evidence="1">Cell membrane</location>
        <topology evidence="1">Multi-pass membrane protein</topology>
    </subcellularLocation>
</comment>
<evidence type="ECO:0000313" key="23">
    <source>
        <dbReference type="Proteomes" id="UP000265180"/>
    </source>
</evidence>
<dbReference type="InterPro" id="IPR001759">
    <property type="entry name" value="PTX_dom"/>
</dbReference>
<feature type="domain" description="CUB" evidence="18">
    <location>
        <begin position="1"/>
        <end position="79"/>
    </location>
</feature>
<keyword evidence="9 15" id="KW-1015">Disulfide bond</keyword>
<accession>A0A3P9JY04</accession>
<dbReference type="InterPro" id="IPR017981">
    <property type="entry name" value="GPCR_2-like_7TM"/>
</dbReference>
<evidence type="ECO:0000256" key="3">
    <source>
        <dbReference type="ARBA" id="ARBA00022475"/>
    </source>
</evidence>
<evidence type="ECO:0000256" key="15">
    <source>
        <dbReference type="PROSITE-ProRule" id="PRU00059"/>
    </source>
</evidence>
<dbReference type="InterPro" id="IPR046338">
    <property type="entry name" value="GAIN_dom_sf"/>
</dbReference>
<keyword evidence="5" id="KW-0732">Signal</keyword>
<feature type="transmembrane region" description="Helical" evidence="17">
    <location>
        <begin position="781"/>
        <end position="801"/>
    </location>
</feature>
<evidence type="ECO:0000256" key="16">
    <source>
        <dbReference type="SAM" id="MobiDB-lite"/>
    </source>
</evidence>
<dbReference type="InterPro" id="IPR013320">
    <property type="entry name" value="ConA-like_dom_sf"/>
</dbReference>
<keyword evidence="7" id="KW-0297">G-protein coupled receptor</keyword>
<feature type="compositionally biased region" description="Polar residues" evidence="16">
    <location>
        <begin position="1017"/>
        <end position="1031"/>
    </location>
</feature>
<feature type="region of interest" description="Disordered" evidence="16">
    <location>
        <begin position="1068"/>
        <end position="1103"/>
    </location>
</feature>
<evidence type="ECO:0000259" key="19">
    <source>
        <dbReference type="PROSITE" id="PS50221"/>
    </source>
</evidence>
<evidence type="ECO:0000256" key="1">
    <source>
        <dbReference type="ARBA" id="ARBA00004651"/>
    </source>
</evidence>
<keyword evidence="11" id="KW-0325">Glycoprotein</keyword>
<keyword evidence="4 17" id="KW-0812">Transmembrane</keyword>
<evidence type="ECO:0000256" key="7">
    <source>
        <dbReference type="ARBA" id="ARBA00023040"/>
    </source>
</evidence>
<dbReference type="PRINTS" id="PR00249">
    <property type="entry name" value="GPCRSECRETIN"/>
</dbReference>
<evidence type="ECO:0000256" key="5">
    <source>
        <dbReference type="ARBA" id="ARBA00022729"/>
    </source>
</evidence>
<dbReference type="SUPFAM" id="SSF81321">
    <property type="entry name" value="Family A G protein-coupled receptor-like"/>
    <property type="match status" value="1"/>
</dbReference>
<dbReference type="InterPro" id="IPR000832">
    <property type="entry name" value="GPCR_2_secretin-like"/>
</dbReference>
<feature type="domain" description="Pentraxin (PTX)" evidence="21">
    <location>
        <begin position="83"/>
        <end position="276"/>
    </location>
</feature>
<dbReference type="Gene3D" id="2.60.120.290">
    <property type="entry name" value="Spermadhesin, CUB domain"/>
    <property type="match status" value="1"/>
</dbReference>
<dbReference type="GO" id="GO:0005886">
    <property type="term" value="C:plasma membrane"/>
    <property type="evidence" value="ECO:0007669"/>
    <property type="project" value="UniProtKB-SubCell"/>
</dbReference>
<keyword evidence="10" id="KW-0675">Receptor</keyword>
<evidence type="ECO:0000256" key="4">
    <source>
        <dbReference type="ARBA" id="ARBA00022692"/>
    </source>
</evidence>
<feature type="transmembrane region" description="Helical" evidence="17">
    <location>
        <begin position="973"/>
        <end position="996"/>
    </location>
</feature>
<feature type="compositionally biased region" description="Polar residues" evidence="16">
    <location>
        <begin position="1073"/>
        <end position="1083"/>
    </location>
</feature>
<dbReference type="AlphaFoldDB" id="A0A3P9JY04"/>
<dbReference type="Ensembl" id="ENSORLT00020013575.1">
    <property type="protein sequence ID" value="ENSORLP00020001109.1"/>
    <property type="gene ID" value="ENSORLG00020001871.1"/>
</dbReference>
<dbReference type="PANTHER" id="PTHR12011:SF290">
    <property type="entry name" value="ADHESION G-PROTEIN COUPLED RECEPTOR G6"/>
    <property type="match status" value="1"/>
</dbReference>
<dbReference type="InterPro" id="IPR035914">
    <property type="entry name" value="Sperma_CUB_dom_sf"/>
</dbReference>
<feature type="transmembrane region" description="Helical" evidence="17">
    <location>
        <begin position="746"/>
        <end position="769"/>
    </location>
</feature>
<protein>
    <recommendedName>
        <fullName evidence="13">Adhesion G-protein coupled receptor G6</fullName>
    </recommendedName>
    <alternativeName>
        <fullName evidence="14">G-protein coupled receptor 126</fullName>
    </alternativeName>
</protein>
<name>A0A3P9JY04_ORYLA</name>
<evidence type="ECO:0000259" key="20">
    <source>
        <dbReference type="PROSITE" id="PS50261"/>
    </source>
</evidence>
<evidence type="ECO:0000256" key="14">
    <source>
        <dbReference type="ARBA" id="ARBA00082039"/>
    </source>
</evidence>
<dbReference type="PROSITE" id="PS50221">
    <property type="entry name" value="GAIN_B"/>
    <property type="match status" value="1"/>
</dbReference>
<keyword evidence="12" id="KW-0807">Transducer</keyword>
<feature type="region of interest" description="Disordered" evidence="16">
    <location>
        <begin position="1017"/>
        <end position="1053"/>
    </location>
</feature>